<dbReference type="Proteomes" id="UP001163152">
    <property type="component" value="Chromosome"/>
</dbReference>
<evidence type="ECO:0000256" key="2">
    <source>
        <dbReference type="ARBA" id="ARBA00022670"/>
    </source>
</evidence>
<evidence type="ECO:0000256" key="5">
    <source>
        <dbReference type="ARBA" id="ARBA00023124"/>
    </source>
</evidence>
<evidence type="ECO:0000256" key="3">
    <source>
        <dbReference type="ARBA" id="ARBA00022763"/>
    </source>
</evidence>
<keyword evidence="7" id="KW-0456">Lyase</keyword>
<dbReference type="GO" id="GO:0106300">
    <property type="term" value="P:protein-DNA covalent cross-linking repair"/>
    <property type="evidence" value="ECO:0007669"/>
    <property type="project" value="InterPro"/>
</dbReference>
<keyword evidence="4 8" id="KW-0378">Hydrolase</keyword>
<dbReference type="EMBL" id="CP113797">
    <property type="protein sequence ID" value="WAL60664.1"/>
    <property type="molecule type" value="Genomic_DNA"/>
</dbReference>
<dbReference type="GO" id="GO:0003697">
    <property type="term" value="F:single-stranded DNA binding"/>
    <property type="evidence" value="ECO:0007669"/>
    <property type="project" value="InterPro"/>
</dbReference>
<dbReference type="RefSeq" id="WP_268610624.1">
    <property type="nucleotide sequence ID" value="NZ_CP113797.1"/>
</dbReference>
<evidence type="ECO:0000256" key="6">
    <source>
        <dbReference type="ARBA" id="ARBA00023125"/>
    </source>
</evidence>
<dbReference type="GO" id="GO:0016829">
    <property type="term" value="F:lyase activity"/>
    <property type="evidence" value="ECO:0007669"/>
    <property type="project" value="UniProtKB-KW"/>
</dbReference>
<evidence type="ECO:0000256" key="9">
    <source>
        <dbReference type="SAM" id="MobiDB-lite"/>
    </source>
</evidence>
<evidence type="ECO:0000256" key="4">
    <source>
        <dbReference type="ARBA" id="ARBA00022801"/>
    </source>
</evidence>
<gene>
    <name evidence="10" type="ORF">OXH18_01305</name>
</gene>
<dbReference type="Pfam" id="PF02586">
    <property type="entry name" value="SRAP"/>
    <property type="match status" value="1"/>
</dbReference>
<evidence type="ECO:0000256" key="7">
    <source>
        <dbReference type="ARBA" id="ARBA00023239"/>
    </source>
</evidence>
<dbReference type="AlphaFoldDB" id="A0A9E9C7S6"/>
<accession>A0A9E9C7S6</accession>
<sequence>MCGRYTLTQSGEAIAAAFDLADVPTVSPRYNIAPTQPAAVVRAGEADREFTYLYWGLIPSWSKDPSIGARLINARSETVTEKPSFRAAFKRRRCLIVADGFYEWQRLPKRKQPYYFQLVDRQPFALAGLWEHWETGNGDVIDSCTILTTVANAVLEPVHDRMPVVLPPDTYDLWLDPQIQQPDRLLPLLRPYPAEAMQSYPVSLKVNSPKNDTAECIQPLDQSTEAETEPVNTPENSR</sequence>
<feature type="region of interest" description="Disordered" evidence="9">
    <location>
        <begin position="205"/>
        <end position="238"/>
    </location>
</feature>
<keyword evidence="5" id="KW-0190">Covalent protein-DNA linkage</keyword>
<dbReference type="PANTHER" id="PTHR13604">
    <property type="entry name" value="DC12-RELATED"/>
    <property type="match status" value="1"/>
</dbReference>
<keyword evidence="6" id="KW-0238">DNA-binding</keyword>
<dbReference type="Gene3D" id="3.90.1680.10">
    <property type="entry name" value="SOS response associated peptidase-like"/>
    <property type="match status" value="1"/>
</dbReference>
<organism evidence="10 11">
    <name type="scientific">Thermocoleostomius sinensis A174</name>
    <dbReference type="NCBI Taxonomy" id="2016057"/>
    <lineage>
        <taxon>Bacteria</taxon>
        <taxon>Bacillati</taxon>
        <taxon>Cyanobacteriota</taxon>
        <taxon>Cyanophyceae</taxon>
        <taxon>Oculatellales</taxon>
        <taxon>Oculatellaceae</taxon>
        <taxon>Thermocoleostomius</taxon>
    </lineage>
</organism>
<keyword evidence="3" id="KW-0227">DNA damage</keyword>
<protein>
    <recommendedName>
        <fullName evidence="8">Abasic site processing protein</fullName>
        <ecNumber evidence="8">3.4.-.-</ecNumber>
    </recommendedName>
</protein>
<reference evidence="10" key="1">
    <citation type="submission" date="2022-12" db="EMBL/GenBank/DDBJ databases">
        <title>Polyphasic identification of a Novel Hot-Spring Cyanobacterium Ocullathermofonsia sinensis gen nov. sp. nov. and Genomic Insights on its Adaptations to the Thermal Habitat.</title>
        <authorList>
            <person name="Daroch M."/>
            <person name="Tang J."/>
            <person name="Jiang Y."/>
        </authorList>
    </citation>
    <scope>NUCLEOTIDE SEQUENCE</scope>
    <source>
        <strain evidence="10">PKUAC-SCTA174</strain>
    </source>
</reference>
<keyword evidence="11" id="KW-1185">Reference proteome</keyword>
<dbReference type="InterPro" id="IPR036590">
    <property type="entry name" value="SRAP-like"/>
</dbReference>
<feature type="compositionally biased region" description="Polar residues" evidence="9">
    <location>
        <begin position="220"/>
        <end position="238"/>
    </location>
</feature>
<dbReference type="PANTHER" id="PTHR13604:SF0">
    <property type="entry name" value="ABASIC SITE PROCESSING PROTEIN HMCES"/>
    <property type="match status" value="1"/>
</dbReference>
<dbReference type="InterPro" id="IPR003738">
    <property type="entry name" value="SRAP"/>
</dbReference>
<name>A0A9E9C7S6_9CYAN</name>
<dbReference type="SUPFAM" id="SSF143081">
    <property type="entry name" value="BB1717-like"/>
    <property type="match status" value="1"/>
</dbReference>
<dbReference type="EC" id="3.4.-.-" evidence="8"/>
<evidence type="ECO:0000313" key="11">
    <source>
        <dbReference type="Proteomes" id="UP001163152"/>
    </source>
</evidence>
<keyword evidence="2 8" id="KW-0645">Protease</keyword>
<proteinExistence type="inferred from homology"/>
<dbReference type="KEGG" id="tsin:OXH18_01305"/>
<comment type="similarity">
    <text evidence="1 8">Belongs to the SOS response-associated peptidase family.</text>
</comment>
<evidence type="ECO:0000256" key="8">
    <source>
        <dbReference type="RuleBase" id="RU364100"/>
    </source>
</evidence>
<dbReference type="GO" id="GO:0006508">
    <property type="term" value="P:proteolysis"/>
    <property type="evidence" value="ECO:0007669"/>
    <property type="project" value="UniProtKB-KW"/>
</dbReference>
<evidence type="ECO:0000256" key="1">
    <source>
        <dbReference type="ARBA" id="ARBA00008136"/>
    </source>
</evidence>
<dbReference type="GO" id="GO:0008233">
    <property type="term" value="F:peptidase activity"/>
    <property type="evidence" value="ECO:0007669"/>
    <property type="project" value="UniProtKB-KW"/>
</dbReference>
<evidence type="ECO:0000313" key="10">
    <source>
        <dbReference type="EMBL" id="WAL60664.1"/>
    </source>
</evidence>